<dbReference type="Pfam" id="PF22570">
    <property type="entry name" value="LiaF-TM"/>
    <property type="match status" value="1"/>
</dbReference>
<organism evidence="3 5">
    <name type="scientific">Gemella sanguinis</name>
    <dbReference type="NCBI Taxonomy" id="84135"/>
    <lineage>
        <taxon>Bacteria</taxon>
        <taxon>Bacillati</taxon>
        <taxon>Bacillota</taxon>
        <taxon>Bacilli</taxon>
        <taxon>Bacillales</taxon>
        <taxon>Gemellaceae</taxon>
        <taxon>Gemella</taxon>
    </lineage>
</organism>
<reference evidence="3 5" key="1">
    <citation type="submission" date="2017-09" db="EMBL/GenBank/DDBJ databases">
        <title>Bacterial strain isolated from the female urinary microbiota.</title>
        <authorList>
            <person name="Thomas-White K."/>
            <person name="Kumar N."/>
            <person name="Forster S."/>
            <person name="Putonti C."/>
            <person name="Lawley T."/>
            <person name="Wolfe A.J."/>
        </authorList>
    </citation>
    <scope>NUCLEOTIDE SEQUENCE [LARGE SCALE GENOMIC DNA]</scope>
    <source>
        <strain evidence="3 5">UMB0186</strain>
    </source>
</reference>
<name>A0A2N6SFI5_9BACL</name>
<dbReference type="Proteomes" id="UP000427636">
    <property type="component" value="Chromosome"/>
</dbReference>
<dbReference type="RefSeq" id="WP_006363778.1">
    <property type="nucleotide sequence ID" value="NZ_CAUTAO010000019.1"/>
</dbReference>
<reference evidence="4 6" key="2">
    <citation type="submission" date="2019-11" db="EMBL/GenBank/DDBJ databases">
        <title>FDA dAtabase for Regulatory Grade micrObial Sequences (FDA-ARGOS): Supporting development and validation of Infectious Disease Dx tests.</title>
        <authorList>
            <person name="Turner S."/>
            <person name="Byrd R."/>
            <person name="Tallon L."/>
            <person name="Sadzewicz L."/>
            <person name="Vavikolanu K."/>
            <person name="Mehta A."/>
            <person name="Aluvathingal J."/>
            <person name="Nadendla S."/>
            <person name="Myers T."/>
            <person name="Yan Y."/>
            <person name="Sichtig H."/>
        </authorList>
    </citation>
    <scope>NUCLEOTIDE SEQUENCE [LARGE SCALE GENOMIC DNA]</scope>
    <source>
        <strain evidence="4 6">FDAARGOS_742</strain>
    </source>
</reference>
<dbReference type="STRING" id="84135.GCA_001052115_01476"/>
<protein>
    <recommendedName>
        <fullName evidence="2">LiaF transmembrane domain-containing protein</fullName>
    </recommendedName>
</protein>
<evidence type="ECO:0000313" key="6">
    <source>
        <dbReference type="Proteomes" id="UP000427636"/>
    </source>
</evidence>
<dbReference type="GeneID" id="84802697"/>
<feature type="domain" description="LiaF transmembrane" evidence="2">
    <location>
        <begin position="5"/>
        <end position="99"/>
    </location>
</feature>
<evidence type="ECO:0000259" key="2">
    <source>
        <dbReference type="Pfam" id="PF22570"/>
    </source>
</evidence>
<sequence>MKRTFIGLFFILLACMTIIGESNIFPHGSVFLVVCTLFFGYLAIKGLKDFDSFGTIFPLAILFYFYNRHYHFTNISSWKIFVVAALLSIGISMLIPRKIKYKELKNPSKWDKYKKTTNGVDYANVVFGENVQYIDISKIDAFSSNTTFSTTTIYFDRLDTYPIKDFVLDASIIFGELRLYIPKEWAVENDVQTILGKVSAPMKLQRNNDTRIIITGTAIFGEVEIISI</sequence>
<evidence type="ECO:0000256" key="1">
    <source>
        <dbReference type="SAM" id="Phobius"/>
    </source>
</evidence>
<gene>
    <name evidence="3" type="ORF">CJ218_02165</name>
    <name evidence="4" type="ORF">FOC50_05495</name>
</gene>
<evidence type="ECO:0000313" key="5">
    <source>
        <dbReference type="Proteomes" id="UP000235670"/>
    </source>
</evidence>
<dbReference type="AlphaFoldDB" id="A0A2N6SFI5"/>
<evidence type="ECO:0000313" key="3">
    <source>
        <dbReference type="EMBL" id="PMC52716.1"/>
    </source>
</evidence>
<keyword evidence="1" id="KW-0812">Transmembrane</keyword>
<dbReference type="EMBL" id="PNGT01000002">
    <property type="protein sequence ID" value="PMC52716.1"/>
    <property type="molecule type" value="Genomic_DNA"/>
</dbReference>
<keyword evidence="1" id="KW-1133">Transmembrane helix</keyword>
<feature type="transmembrane region" description="Helical" evidence="1">
    <location>
        <begin position="78"/>
        <end position="95"/>
    </location>
</feature>
<dbReference type="EMBL" id="CP046313">
    <property type="protein sequence ID" value="QGS07738.1"/>
    <property type="molecule type" value="Genomic_DNA"/>
</dbReference>
<keyword evidence="6" id="KW-1185">Reference proteome</keyword>
<keyword evidence="1" id="KW-0472">Membrane</keyword>
<feature type="transmembrane region" description="Helical" evidence="1">
    <location>
        <begin position="50"/>
        <end position="66"/>
    </location>
</feature>
<dbReference type="OrthoDB" id="2990621at2"/>
<dbReference type="Proteomes" id="UP000235670">
    <property type="component" value="Unassembled WGS sequence"/>
</dbReference>
<proteinExistence type="predicted"/>
<dbReference type="InterPro" id="IPR054331">
    <property type="entry name" value="LiaF_TM"/>
</dbReference>
<accession>A0A2N6SFI5</accession>
<feature type="transmembrane region" description="Helical" evidence="1">
    <location>
        <begin position="27"/>
        <end position="43"/>
    </location>
</feature>
<dbReference type="PROSITE" id="PS51257">
    <property type="entry name" value="PROKAR_LIPOPROTEIN"/>
    <property type="match status" value="1"/>
</dbReference>
<evidence type="ECO:0000313" key="4">
    <source>
        <dbReference type="EMBL" id="QGS07738.1"/>
    </source>
</evidence>